<evidence type="ECO:0008006" key="3">
    <source>
        <dbReference type="Google" id="ProtNLM"/>
    </source>
</evidence>
<protein>
    <recommendedName>
        <fullName evidence="3">Glycosyltransferase</fullName>
    </recommendedName>
</protein>
<proteinExistence type="predicted"/>
<sequence length="316" mass="36123">MIYISIPVHEKPEVIINQLVNLKKYLNGKIVLHLSLTSSFTKNELLALISKNALTDDVLINPSSVKTAWGSIINAHLSNIDFLETIGVDDSDNVIFHSSNDMLVKHGLDDHLSHKKNIFHTRYVDRNGYWWPTGVALDRDIEFQKSLARVGSGRIVASQIEGSMYEFGLLKEINTILKKYSVVESSTAFYPREEFYFSSFAHALGVKPCSFPYIYSEVHIFDALLWKVFATIDSSPLPSKEKIKHYINLVLFKSRFYKITPKKINQVISGSVPELSFTDGGNIWIPYNQKDKLFGVKRVEREINDSLRKYITNEIK</sequence>
<dbReference type="Proteomes" id="UP000198841">
    <property type="component" value="Unassembled WGS sequence"/>
</dbReference>
<accession>A0A1I3WWQ7</accession>
<evidence type="ECO:0000313" key="1">
    <source>
        <dbReference type="EMBL" id="SFK11912.1"/>
    </source>
</evidence>
<gene>
    <name evidence="1" type="ORF">SAMN05518863_104444</name>
</gene>
<keyword evidence="2" id="KW-1185">Reference proteome</keyword>
<name>A0A1I3WWQ7_9GAMM</name>
<dbReference type="RefSeq" id="WP_008104842.1">
    <property type="nucleotide sequence ID" value="NZ_FOSD01000004.1"/>
</dbReference>
<evidence type="ECO:0000313" key="2">
    <source>
        <dbReference type="Proteomes" id="UP000198841"/>
    </source>
</evidence>
<dbReference type="EMBL" id="FOSD01000004">
    <property type="protein sequence ID" value="SFK11912.1"/>
    <property type="molecule type" value="Genomic_DNA"/>
</dbReference>
<reference evidence="1 2" key="1">
    <citation type="submission" date="2016-10" db="EMBL/GenBank/DDBJ databases">
        <authorList>
            <person name="Varghese N."/>
            <person name="Submissions S."/>
        </authorList>
    </citation>
    <scope>NUCLEOTIDE SEQUENCE [LARGE SCALE GENOMIC DNA]</scope>
    <source>
        <strain evidence="1 2">YR512</strain>
    </source>
</reference>
<organism evidence="1 2">
    <name type="scientific">Candidatus Pantoea symbiotica</name>
    <dbReference type="NCBI Taxonomy" id="1884370"/>
    <lineage>
        <taxon>Bacteria</taxon>
        <taxon>Pseudomonadati</taxon>
        <taxon>Pseudomonadota</taxon>
        <taxon>Gammaproteobacteria</taxon>
        <taxon>Enterobacterales</taxon>
        <taxon>Erwiniaceae</taxon>
        <taxon>Pantoea</taxon>
    </lineage>
</organism>
<comment type="caution">
    <text evidence="1">The sequence shown here is derived from an EMBL/GenBank/DDBJ whole genome shotgun (WGS) entry which is preliminary data.</text>
</comment>